<name>A0A5B7H0Q4_PORTR</name>
<evidence type="ECO:0000313" key="3">
    <source>
        <dbReference type="Proteomes" id="UP000324222"/>
    </source>
</evidence>
<accession>A0A5B7H0Q4</accession>
<comment type="caution">
    <text evidence="2">The sequence shown here is derived from an EMBL/GenBank/DDBJ whole genome shotgun (WGS) entry which is preliminary data.</text>
</comment>
<feature type="compositionally biased region" description="Basic and acidic residues" evidence="1">
    <location>
        <begin position="15"/>
        <end position="24"/>
    </location>
</feature>
<keyword evidence="3" id="KW-1185">Reference proteome</keyword>
<dbReference type="EMBL" id="VSRR010020043">
    <property type="protein sequence ID" value="MPC62768.1"/>
    <property type="molecule type" value="Genomic_DNA"/>
</dbReference>
<evidence type="ECO:0000313" key="2">
    <source>
        <dbReference type="EMBL" id="MPC62768.1"/>
    </source>
</evidence>
<gene>
    <name evidence="2" type="ORF">E2C01_056858</name>
</gene>
<reference evidence="2 3" key="1">
    <citation type="submission" date="2019-05" db="EMBL/GenBank/DDBJ databases">
        <title>Another draft genome of Portunus trituberculatus and its Hox gene families provides insights of decapod evolution.</title>
        <authorList>
            <person name="Jeong J.-H."/>
            <person name="Song I."/>
            <person name="Kim S."/>
            <person name="Choi T."/>
            <person name="Kim D."/>
            <person name="Ryu S."/>
            <person name="Kim W."/>
        </authorList>
    </citation>
    <scope>NUCLEOTIDE SEQUENCE [LARGE SCALE GENOMIC DNA]</scope>
    <source>
        <tissue evidence="2">Muscle</tissue>
    </source>
</reference>
<organism evidence="2 3">
    <name type="scientific">Portunus trituberculatus</name>
    <name type="common">Swimming crab</name>
    <name type="synonym">Neptunus trituberculatus</name>
    <dbReference type="NCBI Taxonomy" id="210409"/>
    <lineage>
        <taxon>Eukaryota</taxon>
        <taxon>Metazoa</taxon>
        <taxon>Ecdysozoa</taxon>
        <taxon>Arthropoda</taxon>
        <taxon>Crustacea</taxon>
        <taxon>Multicrustacea</taxon>
        <taxon>Malacostraca</taxon>
        <taxon>Eumalacostraca</taxon>
        <taxon>Eucarida</taxon>
        <taxon>Decapoda</taxon>
        <taxon>Pleocyemata</taxon>
        <taxon>Brachyura</taxon>
        <taxon>Eubrachyura</taxon>
        <taxon>Portunoidea</taxon>
        <taxon>Portunidae</taxon>
        <taxon>Portuninae</taxon>
        <taxon>Portunus</taxon>
    </lineage>
</organism>
<dbReference type="AlphaFoldDB" id="A0A5B7H0Q4"/>
<dbReference type="Proteomes" id="UP000324222">
    <property type="component" value="Unassembled WGS sequence"/>
</dbReference>
<proteinExistence type="predicted"/>
<evidence type="ECO:0000256" key="1">
    <source>
        <dbReference type="SAM" id="MobiDB-lite"/>
    </source>
</evidence>
<feature type="region of interest" description="Disordered" evidence="1">
    <location>
        <begin position="1"/>
        <end position="24"/>
    </location>
</feature>
<protein>
    <submittedName>
        <fullName evidence="2">Uncharacterized protein</fullName>
    </submittedName>
</protein>
<sequence>MYGEQQHPGSGSIHGLRDREAEDGKRRSIITKLIRPYFTQNINTALPRNTTTLYLGCKTHQLPRRHQNSATHHQNHCTSTLPGQEVLKTYRINQTDPEPQDTVFTARTIPHDPSTHHKPYEPLQRHKTASPQPLCLSLSPDSCQLSPEAYAPRRLLRLTLATLYL</sequence>